<evidence type="ECO:0000313" key="2">
    <source>
        <dbReference type="Proteomes" id="UP000075398"/>
    </source>
</evidence>
<proteinExistence type="predicted"/>
<sequence>MSRKMAYNVKKNVSIKELDYTIHMLEGQVRLLQRLYFVRFLYKGMSVEDASDLIGITKTTGYHWLKKWNDKGQEQLMPSFKGGRHPKLNQLKKEELRIKIKELGLTKSRDVQRLIQENYGVEYSLWQVRRIVNSFEIPK</sequence>
<dbReference type="InterPro" id="IPR009057">
    <property type="entry name" value="Homeodomain-like_sf"/>
</dbReference>
<protein>
    <submittedName>
        <fullName evidence="1">Uncharacterized protein</fullName>
    </submittedName>
</protein>
<reference evidence="1 2" key="1">
    <citation type="journal article" date="2016" name="ISME J.">
        <title>Chasing the elusive Euryarchaeota class WSA2: genomes reveal a uniquely fastidious methyl-reducing methanogen.</title>
        <authorList>
            <person name="Nobu M.K."/>
            <person name="Narihiro T."/>
            <person name="Kuroda K."/>
            <person name="Mei R."/>
            <person name="Liu W.T."/>
        </authorList>
    </citation>
    <scope>NUCLEOTIDE SEQUENCE [LARGE SCALE GENOMIC DNA]</scope>
    <source>
        <strain evidence="1">U1lsi0528_Bin055</strain>
    </source>
</reference>
<accession>A0A150IMI5</accession>
<name>A0A150IMI5_9EURY</name>
<dbReference type="Pfam" id="PF13384">
    <property type="entry name" value="HTH_23"/>
    <property type="match status" value="1"/>
</dbReference>
<dbReference type="Proteomes" id="UP000075398">
    <property type="component" value="Unassembled WGS sequence"/>
</dbReference>
<dbReference type="SUPFAM" id="SSF46689">
    <property type="entry name" value="Homeodomain-like"/>
    <property type="match status" value="1"/>
</dbReference>
<gene>
    <name evidence="1" type="ORF">AMQ22_02164</name>
</gene>
<dbReference type="EMBL" id="LNGC01000214">
    <property type="protein sequence ID" value="KYC46209.1"/>
    <property type="molecule type" value="Genomic_DNA"/>
</dbReference>
<organism evidence="1 2">
    <name type="scientific">Candidatus Methanofastidiosum methylothiophilum</name>
    <dbReference type="NCBI Taxonomy" id="1705564"/>
    <lineage>
        <taxon>Archaea</taxon>
        <taxon>Methanobacteriati</taxon>
        <taxon>Methanobacteriota</taxon>
        <taxon>Stenosarchaea group</taxon>
        <taxon>Candidatus Methanofastidiosia</taxon>
        <taxon>Candidatus Methanofastidiosales</taxon>
        <taxon>Candidatus Methanofastidiosaceae</taxon>
        <taxon>Candidatus Methanofastidiosum</taxon>
    </lineage>
</organism>
<dbReference type="AlphaFoldDB" id="A0A150IMI5"/>
<evidence type="ECO:0000313" key="1">
    <source>
        <dbReference type="EMBL" id="KYC46209.1"/>
    </source>
</evidence>
<comment type="caution">
    <text evidence="1">The sequence shown here is derived from an EMBL/GenBank/DDBJ whole genome shotgun (WGS) entry which is preliminary data.</text>
</comment>